<organism evidence="1 2">
    <name type="scientific">Ilex paraguariensis</name>
    <name type="common">yerba mate</name>
    <dbReference type="NCBI Taxonomy" id="185542"/>
    <lineage>
        <taxon>Eukaryota</taxon>
        <taxon>Viridiplantae</taxon>
        <taxon>Streptophyta</taxon>
        <taxon>Embryophyta</taxon>
        <taxon>Tracheophyta</taxon>
        <taxon>Spermatophyta</taxon>
        <taxon>Magnoliopsida</taxon>
        <taxon>eudicotyledons</taxon>
        <taxon>Gunneridae</taxon>
        <taxon>Pentapetalae</taxon>
        <taxon>asterids</taxon>
        <taxon>campanulids</taxon>
        <taxon>Aquifoliales</taxon>
        <taxon>Aquifoliaceae</taxon>
        <taxon>Ilex</taxon>
    </lineage>
</organism>
<comment type="caution">
    <text evidence="1">The sequence shown here is derived from an EMBL/GenBank/DDBJ whole genome shotgun (WGS) entry which is preliminary data.</text>
</comment>
<name>A0ABC8SK67_9AQUA</name>
<protein>
    <submittedName>
        <fullName evidence="1">Uncharacterized protein</fullName>
    </submittedName>
</protein>
<evidence type="ECO:0000313" key="2">
    <source>
        <dbReference type="Proteomes" id="UP001642360"/>
    </source>
</evidence>
<reference evidence="1 2" key="1">
    <citation type="submission" date="2024-02" db="EMBL/GenBank/DDBJ databases">
        <authorList>
            <person name="Vignale AGUSTIN F."/>
            <person name="Sosa J E."/>
            <person name="Modenutti C."/>
        </authorList>
    </citation>
    <scope>NUCLEOTIDE SEQUENCE [LARGE SCALE GENOMIC DNA]</scope>
</reference>
<feature type="non-terminal residue" evidence="1">
    <location>
        <position position="123"/>
    </location>
</feature>
<dbReference type="EMBL" id="CAUOFW020002824">
    <property type="protein sequence ID" value="CAK9156225.1"/>
    <property type="molecule type" value="Genomic_DNA"/>
</dbReference>
<dbReference type="AlphaFoldDB" id="A0ABC8SK67"/>
<keyword evidence="2" id="KW-1185">Reference proteome</keyword>
<dbReference type="Proteomes" id="UP001642360">
    <property type="component" value="Unassembled WGS sequence"/>
</dbReference>
<evidence type="ECO:0000313" key="1">
    <source>
        <dbReference type="EMBL" id="CAK9156225.1"/>
    </source>
</evidence>
<proteinExistence type="predicted"/>
<sequence length="123" mass="13210">MEKGDHSGKDYVQVLETLGEGIAQGELAPSLVVDCSIQNLVNDTEAVNANEDLAAPKTMVPTDAENVNENEYEGIINDAAAQATIHVVEQEAAILETMLQESYKDPIPSSPNNMGSLILDVRK</sequence>
<gene>
    <name evidence="1" type="ORF">ILEXP_LOCUS24655</name>
</gene>
<accession>A0ABC8SK67</accession>